<keyword evidence="5 11" id="KW-0812">Transmembrane</keyword>
<dbReference type="AlphaFoldDB" id="A0A1W1VGV0"/>
<evidence type="ECO:0000256" key="10">
    <source>
        <dbReference type="ARBA" id="ARBA00023316"/>
    </source>
</evidence>
<dbReference type="Proteomes" id="UP000192731">
    <property type="component" value="Unassembled WGS sequence"/>
</dbReference>
<accession>A0A1W1VGV0</accession>
<dbReference type="GO" id="GO:0071555">
    <property type="term" value="P:cell wall organization"/>
    <property type="evidence" value="ECO:0007669"/>
    <property type="project" value="UniProtKB-KW"/>
</dbReference>
<comment type="catalytic activity">
    <reaction evidence="11">
        <text>[GlcNAc-(1-&gt;4)-Mur2Ac(oyl-L-Ala-gamma-D-Glu-L-Lys-D-Ala-D-Ala)](n)-di-trans,octa-cis-undecaprenyl diphosphate + beta-D-GlcNAc-(1-&gt;4)-Mur2Ac(oyl-L-Ala-gamma-D-Glu-L-Lys-D-Ala-D-Ala)-di-trans,octa-cis-undecaprenyl diphosphate = [GlcNAc-(1-&gt;4)-Mur2Ac(oyl-L-Ala-gamma-D-Glu-L-Lys-D-Ala-D-Ala)](n+1)-di-trans,octa-cis-undecaprenyl diphosphate + di-trans,octa-cis-undecaprenyl diphosphate + H(+)</text>
        <dbReference type="Rhea" id="RHEA:23708"/>
        <dbReference type="Rhea" id="RHEA-COMP:9602"/>
        <dbReference type="Rhea" id="RHEA-COMP:9603"/>
        <dbReference type="ChEBI" id="CHEBI:15378"/>
        <dbReference type="ChEBI" id="CHEBI:58405"/>
        <dbReference type="ChEBI" id="CHEBI:60033"/>
        <dbReference type="ChEBI" id="CHEBI:78435"/>
        <dbReference type="EC" id="2.4.99.28"/>
    </reaction>
</comment>
<dbReference type="EC" id="2.4.99.28" evidence="11"/>
<dbReference type="HAMAP" id="MF_02079">
    <property type="entry name" value="PGT_RodA"/>
    <property type="match status" value="1"/>
</dbReference>
<reference evidence="12 13" key="1">
    <citation type="submission" date="2017-04" db="EMBL/GenBank/DDBJ databases">
        <authorList>
            <person name="Afonso C.L."/>
            <person name="Miller P.J."/>
            <person name="Scott M.A."/>
            <person name="Spackman E."/>
            <person name="Goraichik I."/>
            <person name="Dimitrov K.M."/>
            <person name="Suarez D.L."/>
            <person name="Swayne D.E."/>
        </authorList>
    </citation>
    <scope>NUCLEOTIDE SEQUENCE [LARGE SCALE GENOMIC DNA]</scope>
    <source>
        <strain evidence="12 13">DSM 11270</strain>
    </source>
</reference>
<comment type="subcellular location">
    <subcellularLocation>
        <location evidence="11">Cell membrane</location>
        <topology evidence="11">Multi-pass membrane protein</topology>
    </subcellularLocation>
    <subcellularLocation>
        <location evidence="1">Membrane</location>
        <topology evidence="1">Multi-pass membrane protein</topology>
    </subcellularLocation>
</comment>
<organism evidence="12 13">
    <name type="scientific">Desulfonispora thiosulfatigenes DSM 11270</name>
    <dbReference type="NCBI Taxonomy" id="656914"/>
    <lineage>
        <taxon>Bacteria</taxon>
        <taxon>Bacillati</taxon>
        <taxon>Bacillota</taxon>
        <taxon>Clostridia</taxon>
        <taxon>Eubacteriales</taxon>
        <taxon>Peptococcaceae</taxon>
        <taxon>Desulfonispora</taxon>
    </lineage>
</organism>
<feature type="transmembrane region" description="Helical" evidence="11">
    <location>
        <begin position="182"/>
        <end position="203"/>
    </location>
</feature>
<keyword evidence="6 11" id="KW-0133">Cell shape</keyword>
<feature type="transmembrane region" description="Helical" evidence="11">
    <location>
        <begin position="347"/>
        <end position="369"/>
    </location>
</feature>
<feature type="transmembrane region" description="Helical" evidence="11">
    <location>
        <begin position="309"/>
        <end position="327"/>
    </location>
</feature>
<evidence type="ECO:0000313" key="12">
    <source>
        <dbReference type="EMBL" id="SMB92174.1"/>
    </source>
</evidence>
<keyword evidence="7 11" id="KW-0573">Peptidoglycan synthesis</keyword>
<proteinExistence type="inferred from homology"/>
<dbReference type="UniPathway" id="UPA00219"/>
<name>A0A1W1VGV0_DESTI</name>
<dbReference type="GO" id="GO:0005886">
    <property type="term" value="C:plasma membrane"/>
    <property type="evidence" value="ECO:0007669"/>
    <property type="project" value="UniProtKB-SubCell"/>
</dbReference>
<evidence type="ECO:0000256" key="7">
    <source>
        <dbReference type="ARBA" id="ARBA00022984"/>
    </source>
</evidence>
<keyword evidence="9 11" id="KW-0472">Membrane</keyword>
<feature type="transmembrane region" description="Helical" evidence="11">
    <location>
        <begin position="271"/>
        <end position="297"/>
    </location>
</feature>
<feature type="transmembrane region" description="Helical" evidence="11">
    <location>
        <begin position="137"/>
        <end position="154"/>
    </location>
</feature>
<evidence type="ECO:0000256" key="3">
    <source>
        <dbReference type="ARBA" id="ARBA00022676"/>
    </source>
</evidence>
<gene>
    <name evidence="11" type="primary">rodA</name>
    <name evidence="12" type="ORF">SAMN00017405_1918</name>
</gene>
<feature type="transmembrane region" description="Helical" evidence="11">
    <location>
        <begin position="75"/>
        <end position="93"/>
    </location>
</feature>
<feature type="transmembrane region" description="Helical" evidence="11">
    <location>
        <begin position="43"/>
        <end position="63"/>
    </location>
</feature>
<dbReference type="Pfam" id="PF01098">
    <property type="entry name" value="FTSW_RODA_SPOVE"/>
    <property type="match status" value="1"/>
</dbReference>
<dbReference type="STRING" id="656914.SAMN00017405_1918"/>
<dbReference type="InterPro" id="IPR018365">
    <property type="entry name" value="Cell_cycle_FtsW-rel_CS"/>
</dbReference>
<dbReference type="GO" id="GO:0009252">
    <property type="term" value="P:peptidoglycan biosynthetic process"/>
    <property type="evidence" value="ECO:0007669"/>
    <property type="project" value="UniProtKB-UniRule"/>
</dbReference>
<keyword evidence="4 11" id="KW-0808">Transferase</keyword>
<comment type="similarity">
    <text evidence="11">Belongs to the SEDS family. MrdB/RodA subfamily.</text>
</comment>
<feature type="transmembrane region" description="Helical" evidence="11">
    <location>
        <begin position="12"/>
        <end position="31"/>
    </location>
</feature>
<evidence type="ECO:0000256" key="11">
    <source>
        <dbReference type="HAMAP-Rule" id="MF_02079"/>
    </source>
</evidence>
<evidence type="ECO:0000256" key="8">
    <source>
        <dbReference type="ARBA" id="ARBA00022989"/>
    </source>
</evidence>
<evidence type="ECO:0000313" key="13">
    <source>
        <dbReference type="Proteomes" id="UP000192731"/>
    </source>
</evidence>
<dbReference type="PANTHER" id="PTHR30474:SF1">
    <property type="entry name" value="PEPTIDOGLYCAN GLYCOSYLTRANSFERASE MRDB"/>
    <property type="match status" value="1"/>
</dbReference>
<dbReference type="GO" id="GO:0051301">
    <property type="term" value="P:cell division"/>
    <property type="evidence" value="ECO:0007669"/>
    <property type="project" value="InterPro"/>
</dbReference>
<dbReference type="GO" id="GO:0015648">
    <property type="term" value="F:lipid-linked peptidoglycan transporter activity"/>
    <property type="evidence" value="ECO:0007669"/>
    <property type="project" value="TreeGrafter"/>
</dbReference>
<dbReference type="RefSeq" id="WP_084053536.1">
    <property type="nucleotide sequence ID" value="NZ_FWWT01000020.1"/>
</dbReference>
<sequence>MIEYYKRILKKLDYTLVGTVALIIVMSLFVLNSATTHLASSFLLKQVMWIVIGILSVLVMLRFNYTFLEKYTKQLYVLNILILISVMIFGKEIKGAKSWIVLPGGLGNIQPSELSKLLLIITFASFLAKNQGKFKRLTNFIPAFLFGAIPLALILKQPDLGTTLVCIFIMVGMMFVVGANPVILGVTFGGGTVFALFYIWGYLKYDWWLPLKKYQLNRILVLFDSSIDPRGAGWNVWQSKIAIGSGGLFGKGLGEGTQSLGEFLPEQWTDFIFAVFAEEFGFLGAGLLLVLFFIVIYRGLKIANQSNDLFGSLIVVGVCSMYVFHILENVGMCIGIMPVTGIPLPFVSYGGSAMLTNMLGLGLILNVYVNNRKMLF</sequence>
<keyword evidence="13" id="KW-1185">Reference proteome</keyword>
<dbReference type="GO" id="GO:0032153">
    <property type="term" value="C:cell division site"/>
    <property type="evidence" value="ECO:0007669"/>
    <property type="project" value="TreeGrafter"/>
</dbReference>
<dbReference type="InterPro" id="IPR011923">
    <property type="entry name" value="RodA/MrdB"/>
</dbReference>
<dbReference type="PROSITE" id="PS00428">
    <property type="entry name" value="FTSW_RODA_SPOVE"/>
    <property type="match status" value="1"/>
</dbReference>
<keyword evidence="10 11" id="KW-0961">Cell wall biogenesis/degradation</keyword>
<evidence type="ECO:0000256" key="1">
    <source>
        <dbReference type="ARBA" id="ARBA00004141"/>
    </source>
</evidence>
<evidence type="ECO:0000256" key="9">
    <source>
        <dbReference type="ARBA" id="ARBA00023136"/>
    </source>
</evidence>
<dbReference type="InterPro" id="IPR001182">
    <property type="entry name" value="FtsW/RodA"/>
</dbReference>
<protein>
    <recommendedName>
        <fullName evidence="11">Peptidoglycan glycosyltransferase RodA</fullName>
        <shortName evidence="11">PGT</shortName>
        <ecNumber evidence="11">2.4.99.28</ecNumber>
    </recommendedName>
    <alternativeName>
        <fullName evidence="11">Cell elongation protein RodA</fullName>
    </alternativeName>
    <alternativeName>
        <fullName evidence="11">Cell wall polymerase</fullName>
    </alternativeName>
    <alternativeName>
        <fullName evidence="11">Peptidoglycan polymerase</fullName>
        <shortName evidence="11">PG polymerase</shortName>
    </alternativeName>
</protein>
<evidence type="ECO:0000256" key="2">
    <source>
        <dbReference type="ARBA" id="ARBA00022475"/>
    </source>
</evidence>
<dbReference type="EMBL" id="FWWT01000020">
    <property type="protein sequence ID" value="SMB92174.1"/>
    <property type="molecule type" value="Genomic_DNA"/>
</dbReference>
<evidence type="ECO:0000256" key="6">
    <source>
        <dbReference type="ARBA" id="ARBA00022960"/>
    </source>
</evidence>
<keyword evidence="8 11" id="KW-1133">Transmembrane helix</keyword>
<feature type="transmembrane region" description="Helical" evidence="11">
    <location>
        <begin position="113"/>
        <end position="130"/>
    </location>
</feature>
<dbReference type="GO" id="GO:0008360">
    <property type="term" value="P:regulation of cell shape"/>
    <property type="evidence" value="ECO:0007669"/>
    <property type="project" value="UniProtKB-KW"/>
</dbReference>
<dbReference type="OrthoDB" id="9812661at2"/>
<evidence type="ECO:0000256" key="4">
    <source>
        <dbReference type="ARBA" id="ARBA00022679"/>
    </source>
</evidence>
<dbReference type="PANTHER" id="PTHR30474">
    <property type="entry name" value="CELL CYCLE PROTEIN"/>
    <property type="match status" value="1"/>
</dbReference>
<evidence type="ECO:0000256" key="5">
    <source>
        <dbReference type="ARBA" id="ARBA00022692"/>
    </source>
</evidence>
<feature type="transmembrane region" description="Helical" evidence="11">
    <location>
        <begin position="160"/>
        <end position="177"/>
    </location>
</feature>
<dbReference type="NCBIfam" id="TIGR02210">
    <property type="entry name" value="rodA_shape"/>
    <property type="match status" value="1"/>
</dbReference>
<comment type="pathway">
    <text evidence="11">Cell wall biogenesis; peptidoglycan biosynthesis.</text>
</comment>
<keyword evidence="2 11" id="KW-1003">Cell membrane</keyword>
<keyword evidence="3 11" id="KW-0328">Glycosyltransferase</keyword>
<comment type="function">
    <text evidence="11">Peptidoglycan polymerase that is essential for cell wall elongation.</text>
</comment>
<dbReference type="GO" id="GO:0008955">
    <property type="term" value="F:peptidoglycan glycosyltransferase activity"/>
    <property type="evidence" value="ECO:0007669"/>
    <property type="project" value="UniProtKB-UniRule"/>
</dbReference>